<feature type="transmembrane region" description="Helical" evidence="2">
    <location>
        <begin position="78"/>
        <end position="96"/>
    </location>
</feature>
<dbReference type="EMBL" id="KI440847">
    <property type="protein sequence ID" value="ERS97516.1"/>
    <property type="molecule type" value="Genomic_DNA"/>
</dbReference>
<accession>U7PRG4</accession>
<dbReference type="AlphaFoldDB" id="U7PRG4"/>
<dbReference type="HOGENOM" id="CLU_123485_0_0_1"/>
<protein>
    <submittedName>
        <fullName evidence="3">Uncharacterized protein</fullName>
    </submittedName>
</protein>
<keyword evidence="2" id="KW-0812">Transmembrane</keyword>
<evidence type="ECO:0000256" key="2">
    <source>
        <dbReference type="SAM" id="Phobius"/>
    </source>
</evidence>
<keyword evidence="4" id="KW-1185">Reference proteome</keyword>
<dbReference type="Proteomes" id="UP000018087">
    <property type="component" value="Unassembled WGS sequence"/>
</dbReference>
<organism evidence="3 4">
    <name type="scientific">Sporothrix schenckii (strain ATCC 58251 / de Perez 2211183)</name>
    <name type="common">Rose-picker's disease fungus</name>
    <dbReference type="NCBI Taxonomy" id="1391915"/>
    <lineage>
        <taxon>Eukaryota</taxon>
        <taxon>Fungi</taxon>
        <taxon>Dikarya</taxon>
        <taxon>Ascomycota</taxon>
        <taxon>Pezizomycotina</taxon>
        <taxon>Sordariomycetes</taxon>
        <taxon>Sordariomycetidae</taxon>
        <taxon>Ophiostomatales</taxon>
        <taxon>Ophiostomataceae</taxon>
        <taxon>Sporothrix</taxon>
    </lineage>
</organism>
<feature type="transmembrane region" description="Helical" evidence="2">
    <location>
        <begin position="108"/>
        <end position="126"/>
    </location>
</feature>
<evidence type="ECO:0000313" key="3">
    <source>
        <dbReference type="EMBL" id="ERS97516.1"/>
    </source>
</evidence>
<keyword evidence="2" id="KW-1133">Transmembrane helix</keyword>
<gene>
    <name evidence="3" type="ORF">HMPREF1624_05685</name>
</gene>
<proteinExistence type="predicted"/>
<feature type="transmembrane region" description="Helical" evidence="2">
    <location>
        <begin position="47"/>
        <end position="72"/>
    </location>
</feature>
<evidence type="ECO:0000256" key="1">
    <source>
        <dbReference type="SAM" id="MobiDB-lite"/>
    </source>
</evidence>
<name>U7PRG4_SPOS1</name>
<feature type="compositionally biased region" description="Polar residues" evidence="1">
    <location>
        <begin position="9"/>
        <end position="24"/>
    </location>
</feature>
<reference evidence="4" key="1">
    <citation type="journal article" date="2014" name="Genome Announc.">
        <title>Genome sequence of the pathogenic fungus Sporothrix schenckii (ATCC 58251).</title>
        <authorList>
            <person name="Cuomo C.A."/>
            <person name="Rodriguez-Del Valle N."/>
            <person name="Perez-Sanchez L."/>
            <person name="Abouelleil A."/>
            <person name="Goldberg J."/>
            <person name="Young S."/>
            <person name="Zeng Q."/>
            <person name="Birren B.W."/>
        </authorList>
    </citation>
    <scope>NUCLEOTIDE SEQUENCE [LARGE SCALE GENOMIC DNA]</scope>
    <source>
        <strain evidence="4">ATCC 58251 / de Perez 2211183</strain>
    </source>
</reference>
<keyword evidence="2" id="KW-0472">Membrane</keyword>
<sequence length="189" mass="19531">MFGRINPNPVGNSRRSRSGPTSGLTADGVASSSSAARRSHIAYGGTGFLVLHGLFLLVGLALFGVSVAYLGYVSHTRRGIGLAVGAVSVINDIWAMHVASSPKPALECAVVGDGFGLALAALYLGVNHDGYSLFKVPVGEFAYGDAVLLQLAKAGFVLAIVVGAMRLVSGAVTLVLACTRKRGPRHHPY</sequence>
<feature type="region of interest" description="Disordered" evidence="1">
    <location>
        <begin position="1"/>
        <end position="30"/>
    </location>
</feature>
<evidence type="ECO:0000313" key="4">
    <source>
        <dbReference type="Proteomes" id="UP000018087"/>
    </source>
</evidence>
<dbReference type="OrthoDB" id="10404408at2759"/>
<feature type="transmembrane region" description="Helical" evidence="2">
    <location>
        <begin position="154"/>
        <end position="177"/>
    </location>
</feature>